<sequence length="304" mass="33772">MGSIRAMPTSHGIDPVWLDRQLARFKPSDMDAAVKLMREYDRADRQAAQRAEHDCRCRADAPVDTLLRMSTLGEQFRRQVRYLKTSARLFDEGDEEEAIRLAVTLRVLLHDTTKSHSLLKLAGLKSGMKFLDTAIVGGTEIYAGPVVFQLEYVTDDGETGFAPSGQDGLVEVVPTLDGGGRICAPRRRRGHETLKPFNEWWTTYVIDTASGSKTLSRKQLIWLMANKDGGAHVDPSGPGDVYIGFVKRGHGQLYSEDPDAAFTAPESMRPFEGNAAAESVRQIAWEVLETFDNDPATQAWRAMN</sequence>
<proteinExistence type="predicted"/>
<evidence type="ECO:0000313" key="1">
    <source>
        <dbReference type="EMBL" id="GEM43358.1"/>
    </source>
</evidence>
<keyword evidence="2" id="KW-1185">Reference proteome</keyword>
<dbReference type="Proteomes" id="UP000321424">
    <property type="component" value="Unassembled WGS sequence"/>
</dbReference>
<name>A0A511MSY8_9NOCA</name>
<accession>A0A511MSY8</accession>
<dbReference type="EMBL" id="BJXA01000094">
    <property type="protein sequence ID" value="GEM43358.1"/>
    <property type="molecule type" value="Genomic_DNA"/>
</dbReference>
<gene>
    <name evidence="1" type="ORF">NN4_78770</name>
</gene>
<organism evidence="1 2">
    <name type="scientific">Nocardia ninae NBRC 108245</name>
    <dbReference type="NCBI Taxonomy" id="1210091"/>
    <lineage>
        <taxon>Bacteria</taxon>
        <taxon>Bacillati</taxon>
        <taxon>Actinomycetota</taxon>
        <taxon>Actinomycetes</taxon>
        <taxon>Mycobacteriales</taxon>
        <taxon>Nocardiaceae</taxon>
        <taxon>Nocardia</taxon>
    </lineage>
</organism>
<evidence type="ECO:0000313" key="2">
    <source>
        <dbReference type="Proteomes" id="UP000321424"/>
    </source>
</evidence>
<protein>
    <submittedName>
        <fullName evidence="1">Uncharacterized protein</fullName>
    </submittedName>
</protein>
<comment type="caution">
    <text evidence="1">The sequence shown here is derived from an EMBL/GenBank/DDBJ whole genome shotgun (WGS) entry which is preliminary data.</text>
</comment>
<dbReference type="AlphaFoldDB" id="A0A511MSY8"/>
<reference evidence="1 2" key="1">
    <citation type="submission" date="2019-07" db="EMBL/GenBank/DDBJ databases">
        <title>Whole genome shotgun sequence of Nocardia ninae NBRC 108245.</title>
        <authorList>
            <person name="Hosoyama A."/>
            <person name="Uohara A."/>
            <person name="Ohji S."/>
            <person name="Ichikawa N."/>
        </authorList>
    </citation>
    <scope>NUCLEOTIDE SEQUENCE [LARGE SCALE GENOMIC DNA]</scope>
    <source>
        <strain evidence="1 2">NBRC 108245</strain>
    </source>
</reference>